<dbReference type="GO" id="GO:0008237">
    <property type="term" value="F:metallopeptidase activity"/>
    <property type="evidence" value="ECO:0007669"/>
    <property type="project" value="UniProtKB-KW"/>
</dbReference>
<dbReference type="GO" id="GO:0160237">
    <property type="term" value="F:D-Ala-D-Ala dipeptidase activity"/>
    <property type="evidence" value="ECO:0007669"/>
    <property type="project" value="UniProtKB-EC"/>
</dbReference>
<dbReference type="GO" id="GO:0006508">
    <property type="term" value="P:proteolysis"/>
    <property type="evidence" value="ECO:0007669"/>
    <property type="project" value="UniProtKB-KW"/>
</dbReference>
<gene>
    <name evidence="11" type="ORF">DFR57_11846</name>
</gene>
<keyword evidence="8 10" id="KW-0961">Cell wall biogenesis/degradation</keyword>
<dbReference type="EC" id="3.4.13.22" evidence="9 10"/>
<dbReference type="InterPro" id="IPR000755">
    <property type="entry name" value="A_A_dipeptidase"/>
</dbReference>
<evidence type="ECO:0000256" key="9">
    <source>
        <dbReference type="HAMAP-Rule" id="MF_01924"/>
    </source>
</evidence>
<feature type="binding site" evidence="9">
    <location>
        <position position="214"/>
    </location>
    <ligand>
        <name>Zn(2+)</name>
        <dbReference type="ChEBI" id="CHEBI:29105"/>
        <note>catalytic</note>
    </ligand>
</feature>
<feature type="binding site" evidence="9">
    <location>
        <position position="144"/>
    </location>
    <ligand>
        <name>Zn(2+)</name>
        <dbReference type="ChEBI" id="CHEBI:29105"/>
        <note>catalytic</note>
    </ligand>
</feature>
<dbReference type="InterPro" id="IPR009045">
    <property type="entry name" value="Zn_M74/Hedgehog-like"/>
</dbReference>
<name>A0A368X6P6_9BACI</name>
<keyword evidence="4 9" id="KW-0378">Hydrolase</keyword>
<feature type="site" description="Transition state stabilizer" evidence="9">
    <location>
        <position position="88"/>
    </location>
</feature>
<keyword evidence="6 9" id="KW-0224">Dipeptidase</keyword>
<evidence type="ECO:0000256" key="10">
    <source>
        <dbReference type="PIRNR" id="PIRNR026671"/>
    </source>
</evidence>
<dbReference type="OrthoDB" id="9801430at2"/>
<organism evidence="11 12">
    <name type="scientific">Saliterribacillus persicus</name>
    <dbReference type="NCBI Taxonomy" id="930114"/>
    <lineage>
        <taxon>Bacteria</taxon>
        <taxon>Bacillati</taxon>
        <taxon>Bacillota</taxon>
        <taxon>Bacilli</taxon>
        <taxon>Bacillales</taxon>
        <taxon>Bacillaceae</taxon>
        <taxon>Saliterribacillus</taxon>
    </lineage>
</organism>
<dbReference type="GO" id="GO:0008270">
    <property type="term" value="F:zinc ion binding"/>
    <property type="evidence" value="ECO:0007669"/>
    <property type="project" value="UniProtKB-UniRule"/>
</dbReference>
<proteinExistence type="inferred from homology"/>
<comment type="similarity">
    <text evidence="9 10">Belongs to the peptidase M15D family.</text>
</comment>
<comment type="caution">
    <text evidence="11">The sequence shown here is derived from an EMBL/GenBank/DDBJ whole genome shotgun (WGS) entry which is preliminary data.</text>
</comment>
<keyword evidence="12" id="KW-1185">Reference proteome</keyword>
<dbReference type="AlphaFoldDB" id="A0A368X6P6"/>
<keyword evidence="3 9" id="KW-0479">Metal-binding</keyword>
<dbReference type="PANTHER" id="PTHR43126">
    <property type="entry name" value="D-ALANYL-D-ALANINE DIPEPTIDASE"/>
    <property type="match status" value="1"/>
</dbReference>
<keyword evidence="5 9" id="KW-0862">Zinc</keyword>
<dbReference type="RefSeq" id="WP_114354270.1">
    <property type="nucleotide sequence ID" value="NZ_QPJJ01000018.1"/>
</dbReference>
<evidence type="ECO:0000256" key="1">
    <source>
        <dbReference type="ARBA" id="ARBA00001362"/>
    </source>
</evidence>
<dbReference type="PANTHER" id="PTHR43126:SF2">
    <property type="entry name" value="D-ALANYL-D-ALANINE DIPEPTIDASE"/>
    <property type="match status" value="1"/>
</dbReference>
<accession>A0A368X6P6</accession>
<feature type="active site" description="Proton donor/acceptor" evidence="9">
    <location>
        <position position="211"/>
    </location>
</feature>
<evidence type="ECO:0000256" key="8">
    <source>
        <dbReference type="ARBA" id="ARBA00023316"/>
    </source>
</evidence>
<reference evidence="11 12" key="1">
    <citation type="submission" date="2018-07" db="EMBL/GenBank/DDBJ databases">
        <title>Genomic Encyclopedia of Type Strains, Phase IV (KMG-IV): sequencing the most valuable type-strain genomes for metagenomic binning, comparative biology and taxonomic classification.</title>
        <authorList>
            <person name="Goeker M."/>
        </authorList>
    </citation>
    <scope>NUCLEOTIDE SEQUENCE [LARGE SCALE GENOMIC DNA]</scope>
    <source>
        <strain evidence="11 12">DSM 27696</strain>
    </source>
</reference>
<evidence type="ECO:0000256" key="6">
    <source>
        <dbReference type="ARBA" id="ARBA00022997"/>
    </source>
</evidence>
<evidence type="ECO:0000256" key="7">
    <source>
        <dbReference type="ARBA" id="ARBA00023049"/>
    </source>
</evidence>
<dbReference type="CDD" id="cd14843">
    <property type="entry name" value="D-Ala-D-Ala_dipeptidase_like"/>
    <property type="match status" value="1"/>
</dbReference>
<dbReference type="EMBL" id="QPJJ01000018">
    <property type="protein sequence ID" value="RCW63379.1"/>
    <property type="molecule type" value="Genomic_DNA"/>
</dbReference>
<dbReference type="PIRSF" id="PIRSF026671">
    <property type="entry name" value="AA_dipeptidase"/>
    <property type="match status" value="1"/>
</dbReference>
<protein>
    <recommendedName>
        <fullName evidence="9 10">D-alanyl-D-alanine dipeptidase</fullName>
        <shortName evidence="9 10">D-Ala-D-Ala dipeptidase</shortName>
        <ecNumber evidence="9 10">3.4.13.22</ecNumber>
    </recommendedName>
</protein>
<evidence type="ECO:0000256" key="4">
    <source>
        <dbReference type="ARBA" id="ARBA00022801"/>
    </source>
</evidence>
<evidence type="ECO:0000256" key="3">
    <source>
        <dbReference type="ARBA" id="ARBA00022723"/>
    </source>
</evidence>
<evidence type="ECO:0000256" key="5">
    <source>
        <dbReference type="ARBA" id="ARBA00022833"/>
    </source>
</evidence>
<comment type="function">
    <text evidence="9 10">Catalyzes hydrolysis of the D-alanyl-D-alanine dipeptide.</text>
</comment>
<dbReference type="Pfam" id="PF01427">
    <property type="entry name" value="Peptidase_M15"/>
    <property type="match status" value="1"/>
</dbReference>
<keyword evidence="2 9" id="KW-0645">Protease</keyword>
<dbReference type="GO" id="GO:0071555">
    <property type="term" value="P:cell wall organization"/>
    <property type="evidence" value="ECO:0007669"/>
    <property type="project" value="UniProtKB-KW"/>
</dbReference>
<dbReference type="Gene3D" id="3.30.1380.10">
    <property type="match status" value="1"/>
</dbReference>
<feature type="binding site" evidence="9">
    <location>
        <position position="137"/>
    </location>
    <ligand>
        <name>Zn(2+)</name>
        <dbReference type="ChEBI" id="CHEBI:29105"/>
        <note>catalytic</note>
    </ligand>
</feature>
<evidence type="ECO:0000256" key="2">
    <source>
        <dbReference type="ARBA" id="ARBA00022670"/>
    </source>
</evidence>
<sequence>MSHYPKIPQYVHPDFKNKAIPIKECGEALVNIGAYSFKHIIEAPMYRRLKVADALPHCYVRESIIQLLEEAGQHLPAGYRFVIWDGYRPYHVQEAIYNDFYQKLKTQFPNEAEKSIKERTENFVSYPSINPASPAPHITGGAIDLTIQNNHEEWINFGTGFDDFSEVANTAYFEQKREKQKLTDHEHTILENRRFLYQLLSDVGFTNYHQEWWHFDYGNQWWAQQKEKTAAIYGVAKLEEEV</sequence>
<comment type="catalytic activity">
    <reaction evidence="1 9 10">
        <text>D-alanyl-D-alanine + H2O = 2 D-alanine</text>
        <dbReference type="Rhea" id="RHEA:20661"/>
        <dbReference type="ChEBI" id="CHEBI:15377"/>
        <dbReference type="ChEBI" id="CHEBI:57416"/>
        <dbReference type="ChEBI" id="CHEBI:57822"/>
        <dbReference type="EC" id="3.4.13.22"/>
    </reaction>
</comment>
<comment type="cofactor">
    <cofactor evidence="9">
        <name>Zn(2+)</name>
        <dbReference type="ChEBI" id="CHEBI:29105"/>
    </cofactor>
    <text evidence="9">Binds 1 zinc ion per subunit.</text>
</comment>
<dbReference type="Proteomes" id="UP000252585">
    <property type="component" value="Unassembled WGS sequence"/>
</dbReference>
<evidence type="ECO:0000313" key="11">
    <source>
        <dbReference type="EMBL" id="RCW63379.1"/>
    </source>
</evidence>
<keyword evidence="7 9" id="KW-0482">Metalloprotease</keyword>
<dbReference type="SUPFAM" id="SSF55166">
    <property type="entry name" value="Hedgehog/DD-peptidase"/>
    <property type="match status" value="1"/>
</dbReference>
<evidence type="ECO:0000313" key="12">
    <source>
        <dbReference type="Proteomes" id="UP000252585"/>
    </source>
</evidence>
<dbReference type="HAMAP" id="MF_01924">
    <property type="entry name" value="A_A_dipeptidase"/>
    <property type="match status" value="1"/>
</dbReference>